<keyword evidence="3 7" id="KW-1133">Transmembrane helix</keyword>
<reference evidence="9 10" key="1">
    <citation type="submission" date="2013-03" db="EMBL/GenBank/DDBJ databases">
        <title>The Genome Sequence of Cladophialophora psammophila CBS 110553.</title>
        <authorList>
            <consortium name="The Broad Institute Genomics Platform"/>
            <person name="Cuomo C."/>
            <person name="de Hoog S."/>
            <person name="Gorbushina A."/>
            <person name="Walker B."/>
            <person name="Young S.K."/>
            <person name="Zeng Q."/>
            <person name="Gargeya S."/>
            <person name="Fitzgerald M."/>
            <person name="Haas B."/>
            <person name="Abouelleil A."/>
            <person name="Allen A.W."/>
            <person name="Alvarado L."/>
            <person name="Arachchi H.M."/>
            <person name="Berlin A.M."/>
            <person name="Chapman S.B."/>
            <person name="Gainer-Dewar J."/>
            <person name="Goldberg J."/>
            <person name="Griggs A."/>
            <person name="Gujja S."/>
            <person name="Hansen M."/>
            <person name="Howarth C."/>
            <person name="Imamovic A."/>
            <person name="Ireland A."/>
            <person name="Larimer J."/>
            <person name="McCowan C."/>
            <person name="Murphy C."/>
            <person name="Pearson M."/>
            <person name="Poon T.W."/>
            <person name="Priest M."/>
            <person name="Roberts A."/>
            <person name="Saif S."/>
            <person name="Shea T."/>
            <person name="Sisk P."/>
            <person name="Sykes S."/>
            <person name="Wortman J."/>
            <person name="Nusbaum C."/>
            <person name="Birren B."/>
        </authorList>
    </citation>
    <scope>NUCLEOTIDE SEQUENCE [LARGE SCALE GENOMIC DNA]</scope>
    <source>
        <strain evidence="9 10">CBS 110553</strain>
    </source>
</reference>
<feature type="region of interest" description="Disordered" evidence="6">
    <location>
        <begin position="1203"/>
        <end position="1222"/>
    </location>
</feature>
<dbReference type="InterPro" id="IPR005829">
    <property type="entry name" value="Sugar_transporter_CS"/>
</dbReference>
<evidence type="ECO:0000313" key="10">
    <source>
        <dbReference type="Proteomes" id="UP000019471"/>
    </source>
</evidence>
<dbReference type="RefSeq" id="XP_007748185.1">
    <property type="nucleotide sequence ID" value="XM_007749995.1"/>
</dbReference>
<feature type="transmembrane region" description="Helical" evidence="7">
    <location>
        <begin position="191"/>
        <end position="216"/>
    </location>
</feature>
<feature type="transmembrane region" description="Helical" evidence="7">
    <location>
        <begin position="223"/>
        <end position="248"/>
    </location>
</feature>
<evidence type="ECO:0000256" key="4">
    <source>
        <dbReference type="ARBA" id="ARBA00023136"/>
    </source>
</evidence>
<dbReference type="PANTHER" id="PTHR23502">
    <property type="entry name" value="MAJOR FACILITATOR SUPERFAMILY"/>
    <property type="match status" value="1"/>
</dbReference>
<feature type="region of interest" description="Disordered" evidence="6">
    <location>
        <begin position="598"/>
        <end position="622"/>
    </location>
</feature>
<sequence length="1313" mass="145310">MAPASTRDQNSRHVEAQIPCNPPEDIPPREPSQSEPPGRQDEQSSQKKSSEQPRARRKELVLKRDVLPEQDLDKGIVGWEGQDDPENPRNYASLRKWTILSLVSSMTLISPFASSVFAPAVRFADVEFHNTSTLLSTFVVSAYVLGYAIGPLFLSPLSEIYGRRIILNIASLHFTVWQIGCALAPNISSLIVFRLLTGMGGSACLTIGGGTIADLFEKEQRGLAMSIFTAGPLFGPVLGPICGGFIAQGAGWRWVFWTLLIVAGACTSLILIFYRETNHAVLIREKTRRLAKELKRSDLISCYDKTQGQRSAGTLLVRNLIRPAKMLFMSPIVGLLAIYVALIYGCLYLLFTTVTDVFQRTYLWSPDLTGLAYIGLGLGLLCGQALFGLSSDRIIIRLTHANDGVYQPEMRLTMCLLYAFFVPISFFWYGWSIQAKVHWIVPIIGLLPFGFGMIGIFTSIQTYIIDSYSRYAASGIASVTVTRSFFGAFLPLAGPSLYQQLGYGWGNSMLGFITLALIPAPVLLRQYGGVLRERFPAGNIVPGWRVDRYVVASLEPSRRKRKCLRTAEHVEALKTRIEALESCIKNLTRPAHLKGTLPASECQLPGRSSPYHPSDCSTEHPDEDISWATPKFVLTRHATEEAEDSFQGYSGDRAFIQRMREDIKNWPVTVCLPSKAKARALVDAALESYSLFPILHRPSFDRSFNDIYALGSNESTAAELRFLPLLYAVLALGCIFIQKDAGQSSREQETTEGLQYFAASRAFIDIGDCTDEISLQTMIFLILFTIGNTRAGTCYSYVTHALTLALRMGLHRSKSKYDDLIERELSKRIFWVLRLLGNYFATACGMPRLLNDENVDQELPVEVNDAYITKEGISPQPPEEVCTIAGLNTIIALHKILDQVVRDIYPPRGISKTPGSRAATYLVSIEKIKDIERALKGWTENLPIGFRLKSHSTSRSLLRTQYLLCMSHAHVQLYLYRPFIHYLSKPLAQSTSSSNITFSPYAAACVRACHTILNFSGEMYKNDLLQGGNFTVLHMVFGSVVTLMFIVLDSADWEGREMAFKDISIGRKAIAFLANGNDAAERAQTILETMIALLPAEFAETRKRLQHQRLGITDLAVADSGETDSSLMPVGLDGQDFGEVPIGQMGSLFQVQAQFDHPTASTGHLFEKSQQIKGNTSECLPSTTLSGDVPYTSSMLSVRAEDSTVSAPVHQEPMGGSAQRRLSPQPAVPFIFRGSGADPRMMPPPCGDPATEFLEAQPFNFSANYLGDVWSSMNQFPGPIISDQAINGLQMMDVPNLMGLHQQGSLFSFDYLP</sequence>
<comment type="caution">
    <text evidence="9">The sequence shown here is derived from an EMBL/GenBank/DDBJ whole genome shotgun (WGS) entry which is preliminary data.</text>
</comment>
<name>W9WHN4_9EURO</name>
<dbReference type="GO" id="GO:0042908">
    <property type="term" value="P:xenobiotic transport"/>
    <property type="evidence" value="ECO:0007669"/>
    <property type="project" value="UniProtKB-ARBA"/>
</dbReference>
<feature type="transmembrane region" description="Helical" evidence="7">
    <location>
        <begin position="505"/>
        <end position="524"/>
    </location>
</feature>
<dbReference type="InterPro" id="IPR011701">
    <property type="entry name" value="MFS"/>
</dbReference>
<dbReference type="Pfam" id="PF07690">
    <property type="entry name" value="MFS_1"/>
    <property type="match status" value="1"/>
</dbReference>
<dbReference type="SUPFAM" id="SSF103473">
    <property type="entry name" value="MFS general substrate transporter"/>
    <property type="match status" value="1"/>
</dbReference>
<dbReference type="eggNOG" id="KOG0255">
    <property type="taxonomic scope" value="Eukaryota"/>
</dbReference>
<evidence type="ECO:0000256" key="3">
    <source>
        <dbReference type="ARBA" id="ARBA00022989"/>
    </source>
</evidence>
<dbReference type="EMBL" id="AMGX01000016">
    <property type="protein sequence ID" value="EXJ67403.1"/>
    <property type="molecule type" value="Genomic_DNA"/>
</dbReference>
<feature type="compositionally biased region" description="Basic and acidic residues" evidence="6">
    <location>
        <begin position="38"/>
        <end position="63"/>
    </location>
</feature>
<evidence type="ECO:0000313" key="9">
    <source>
        <dbReference type="EMBL" id="EXJ67403.1"/>
    </source>
</evidence>
<feature type="domain" description="Major facilitator superfamily (MFS) profile" evidence="8">
    <location>
        <begin position="99"/>
        <end position="534"/>
    </location>
</feature>
<dbReference type="GO" id="GO:0008270">
    <property type="term" value="F:zinc ion binding"/>
    <property type="evidence" value="ECO:0007669"/>
    <property type="project" value="InterPro"/>
</dbReference>
<feature type="transmembrane region" description="Helical" evidence="7">
    <location>
        <begin position="371"/>
        <end position="389"/>
    </location>
</feature>
<feature type="transmembrane region" description="Helical" evidence="7">
    <location>
        <begin position="133"/>
        <end position="153"/>
    </location>
</feature>
<dbReference type="Proteomes" id="UP000019471">
    <property type="component" value="Unassembled WGS sequence"/>
</dbReference>
<dbReference type="SMART" id="SM00906">
    <property type="entry name" value="Fungal_trans"/>
    <property type="match status" value="1"/>
</dbReference>
<dbReference type="HOGENOM" id="CLU_006054_0_0_1"/>
<feature type="transmembrane region" description="Helical" evidence="7">
    <location>
        <begin position="437"/>
        <end position="459"/>
    </location>
</feature>
<dbReference type="CDD" id="cd12148">
    <property type="entry name" value="fungal_TF_MHR"/>
    <property type="match status" value="1"/>
</dbReference>
<feature type="transmembrane region" description="Helical" evidence="7">
    <location>
        <begin position="254"/>
        <end position="274"/>
    </location>
</feature>
<dbReference type="GO" id="GO:0140115">
    <property type="term" value="P:export across plasma membrane"/>
    <property type="evidence" value="ECO:0007669"/>
    <property type="project" value="UniProtKB-ARBA"/>
</dbReference>
<keyword evidence="10" id="KW-1185">Reference proteome</keyword>
<evidence type="ECO:0000256" key="6">
    <source>
        <dbReference type="SAM" id="MobiDB-lite"/>
    </source>
</evidence>
<feature type="transmembrane region" description="Helical" evidence="7">
    <location>
        <begin position="327"/>
        <end position="351"/>
    </location>
</feature>
<evidence type="ECO:0000256" key="5">
    <source>
        <dbReference type="ARBA" id="ARBA00023242"/>
    </source>
</evidence>
<dbReference type="InterPro" id="IPR020846">
    <property type="entry name" value="MFS_dom"/>
</dbReference>
<evidence type="ECO:0000256" key="2">
    <source>
        <dbReference type="ARBA" id="ARBA00022692"/>
    </source>
</evidence>
<keyword evidence="2 7" id="KW-0812">Transmembrane</keyword>
<dbReference type="Gene3D" id="1.20.1250.20">
    <property type="entry name" value="MFS general substrate transporter like domains"/>
    <property type="match status" value="1"/>
</dbReference>
<protein>
    <recommendedName>
        <fullName evidence="8">Major facilitator superfamily (MFS) profile domain-containing protein</fullName>
    </recommendedName>
</protein>
<evidence type="ECO:0000259" key="8">
    <source>
        <dbReference type="PROSITE" id="PS50850"/>
    </source>
</evidence>
<dbReference type="FunFam" id="1.20.1250.20:FF:000460">
    <property type="entry name" value="MFS multidrug transporter, putative"/>
    <property type="match status" value="1"/>
</dbReference>
<dbReference type="GeneID" id="19194112"/>
<evidence type="ECO:0000256" key="7">
    <source>
        <dbReference type="SAM" id="Phobius"/>
    </source>
</evidence>
<dbReference type="PROSITE" id="PS50850">
    <property type="entry name" value="MFS"/>
    <property type="match status" value="1"/>
</dbReference>
<feature type="region of interest" description="Disordered" evidence="6">
    <location>
        <begin position="1"/>
        <end position="63"/>
    </location>
</feature>
<feature type="transmembrane region" description="Helical" evidence="7">
    <location>
        <begin position="99"/>
        <end position="121"/>
    </location>
</feature>
<dbReference type="GO" id="GO:0016020">
    <property type="term" value="C:membrane"/>
    <property type="evidence" value="ECO:0007669"/>
    <property type="project" value="UniProtKB-SubCell"/>
</dbReference>
<dbReference type="Pfam" id="PF04082">
    <property type="entry name" value="Fungal_trans"/>
    <property type="match status" value="1"/>
</dbReference>
<dbReference type="GO" id="GO:0006351">
    <property type="term" value="P:DNA-templated transcription"/>
    <property type="evidence" value="ECO:0007669"/>
    <property type="project" value="InterPro"/>
</dbReference>
<feature type="transmembrane region" description="Helical" evidence="7">
    <location>
        <begin position="410"/>
        <end position="431"/>
    </location>
</feature>
<comment type="subcellular location">
    <subcellularLocation>
        <location evidence="1">Membrane</location>
        <topology evidence="1">Multi-pass membrane protein</topology>
    </subcellularLocation>
</comment>
<organism evidence="9 10">
    <name type="scientific">Cladophialophora psammophila CBS 110553</name>
    <dbReference type="NCBI Taxonomy" id="1182543"/>
    <lineage>
        <taxon>Eukaryota</taxon>
        <taxon>Fungi</taxon>
        <taxon>Dikarya</taxon>
        <taxon>Ascomycota</taxon>
        <taxon>Pezizomycotina</taxon>
        <taxon>Eurotiomycetes</taxon>
        <taxon>Chaetothyriomycetidae</taxon>
        <taxon>Chaetothyriales</taxon>
        <taxon>Herpotrichiellaceae</taxon>
        <taxon>Cladophialophora</taxon>
    </lineage>
</organism>
<evidence type="ECO:0000256" key="1">
    <source>
        <dbReference type="ARBA" id="ARBA00004141"/>
    </source>
</evidence>
<dbReference type="GO" id="GO:0003677">
    <property type="term" value="F:DNA binding"/>
    <property type="evidence" value="ECO:0007669"/>
    <property type="project" value="InterPro"/>
</dbReference>
<dbReference type="InterPro" id="IPR036259">
    <property type="entry name" value="MFS_trans_sf"/>
</dbReference>
<feature type="transmembrane region" description="Helical" evidence="7">
    <location>
        <begin position="165"/>
        <end position="185"/>
    </location>
</feature>
<dbReference type="InterPro" id="IPR007219">
    <property type="entry name" value="XnlR_reg_dom"/>
</dbReference>
<dbReference type="OrthoDB" id="5296287at2759"/>
<accession>W9WHN4</accession>
<dbReference type="GO" id="GO:0022857">
    <property type="term" value="F:transmembrane transporter activity"/>
    <property type="evidence" value="ECO:0007669"/>
    <property type="project" value="InterPro"/>
</dbReference>
<gene>
    <name evidence="9" type="ORF">A1O5_09416</name>
</gene>
<proteinExistence type="predicted"/>
<keyword evidence="4 7" id="KW-0472">Membrane</keyword>
<keyword evidence="5" id="KW-0539">Nucleus</keyword>
<dbReference type="PROSITE" id="PS00216">
    <property type="entry name" value="SUGAR_TRANSPORT_1"/>
    <property type="match status" value="1"/>
</dbReference>
<dbReference type="CDD" id="cd17323">
    <property type="entry name" value="MFS_Tpo1_MDR_like"/>
    <property type="match status" value="1"/>
</dbReference>
<dbReference type="PANTHER" id="PTHR23502:SF33">
    <property type="entry name" value="MAJOR FACILITATOR SUPERFAMILY (MFS) PROFILE DOMAIN-CONTAINING PROTEIN-RELATED"/>
    <property type="match status" value="1"/>
</dbReference>